<feature type="transmembrane region" description="Helical" evidence="8">
    <location>
        <begin position="29"/>
        <end position="53"/>
    </location>
</feature>
<accession>A0A7W9YLU4</accession>
<dbReference type="GO" id="GO:0005886">
    <property type="term" value="C:plasma membrane"/>
    <property type="evidence" value="ECO:0007669"/>
    <property type="project" value="UniProtKB-SubCell"/>
</dbReference>
<protein>
    <submittedName>
        <fullName evidence="11">Iron(III) transport system permease protein</fullName>
    </submittedName>
</protein>
<feature type="transmembrane region" description="Helical" evidence="8">
    <location>
        <begin position="109"/>
        <end position="131"/>
    </location>
</feature>
<feature type="transmembrane region" description="Helical" evidence="8">
    <location>
        <begin position="367"/>
        <end position="388"/>
    </location>
</feature>
<feature type="transmembrane region" description="Helical" evidence="8">
    <location>
        <begin position="400"/>
        <end position="421"/>
    </location>
</feature>
<dbReference type="Pfam" id="PF00528">
    <property type="entry name" value="BPD_transp_1"/>
    <property type="match status" value="2"/>
</dbReference>
<dbReference type="InterPro" id="IPR035906">
    <property type="entry name" value="MetI-like_sf"/>
</dbReference>
<feature type="transmembrane region" description="Helical" evidence="8">
    <location>
        <begin position="331"/>
        <end position="355"/>
    </location>
</feature>
<dbReference type="RefSeq" id="WP_184078335.1">
    <property type="nucleotide sequence ID" value="NZ_JACHDS010000001.1"/>
</dbReference>
<keyword evidence="3" id="KW-1003">Cell membrane</keyword>
<evidence type="ECO:0000256" key="3">
    <source>
        <dbReference type="ARBA" id="ARBA00022475"/>
    </source>
</evidence>
<dbReference type="CDD" id="cd06261">
    <property type="entry name" value="TM_PBP2"/>
    <property type="match status" value="2"/>
</dbReference>
<feature type="transmembrane region" description="Helical" evidence="8">
    <location>
        <begin position="182"/>
        <end position="207"/>
    </location>
</feature>
<evidence type="ECO:0000256" key="4">
    <source>
        <dbReference type="ARBA" id="ARBA00022519"/>
    </source>
</evidence>
<feature type="domain" description="ABC transmembrane type-1" evidence="10">
    <location>
        <begin position="328"/>
        <end position="518"/>
    </location>
</feature>
<comment type="subcellular location">
    <subcellularLocation>
        <location evidence="1">Cell inner membrane</location>
        <topology evidence="1">Multi-pass membrane protein</topology>
    </subcellularLocation>
    <subcellularLocation>
        <location evidence="8">Cell membrane</location>
        <topology evidence="8">Multi-pass membrane protein</topology>
    </subcellularLocation>
</comment>
<feature type="region of interest" description="Disordered" evidence="9">
    <location>
        <begin position="1"/>
        <end position="20"/>
    </location>
</feature>
<keyword evidence="7 8" id="KW-0472">Membrane</keyword>
<evidence type="ECO:0000256" key="6">
    <source>
        <dbReference type="ARBA" id="ARBA00022989"/>
    </source>
</evidence>
<evidence type="ECO:0000259" key="10">
    <source>
        <dbReference type="PROSITE" id="PS50928"/>
    </source>
</evidence>
<evidence type="ECO:0000256" key="7">
    <source>
        <dbReference type="ARBA" id="ARBA00023136"/>
    </source>
</evidence>
<reference evidence="11 12" key="1">
    <citation type="submission" date="2020-08" db="EMBL/GenBank/DDBJ databases">
        <title>Sequencing the genomes of 1000 actinobacteria strains.</title>
        <authorList>
            <person name="Klenk H.-P."/>
        </authorList>
    </citation>
    <scope>NUCLEOTIDE SEQUENCE [LARGE SCALE GENOMIC DNA]</scope>
    <source>
        <strain evidence="11 12">DSM 46659</strain>
    </source>
</reference>
<keyword evidence="4" id="KW-0997">Cell inner membrane</keyword>
<comment type="similarity">
    <text evidence="8">Belongs to the binding-protein-dependent transport system permease family.</text>
</comment>
<keyword evidence="5 8" id="KW-0812">Transmembrane</keyword>
<dbReference type="Gene3D" id="1.10.3720.10">
    <property type="entry name" value="MetI-like"/>
    <property type="match status" value="2"/>
</dbReference>
<evidence type="ECO:0000313" key="11">
    <source>
        <dbReference type="EMBL" id="MBB6174360.1"/>
    </source>
</evidence>
<evidence type="ECO:0000256" key="8">
    <source>
        <dbReference type="RuleBase" id="RU363032"/>
    </source>
</evidence>
<organism evidence="11 12">
    <name type="scientific">Nocardiopsis mwathae</name>
    <dbReference type="NCBI Taxonomy" id="1472723"/>
    <lineage>
        <taxon>Bacteria</taxon>
        <taxon>Bacillati</taxon>
        <taxon>Actinomycetota</taxon>
        <taxon>Actinomycetes</taxon>
        <taxon>Streptosporangiales</taxon>
        <taxon>Nocardiopsidaceae</taxon>
        <taxon>Nocardiopsis</taxon>
    </lineage>
</organism>
<dbReference type="PANTHER" id="PTHR43357">
    <property type="entry name" value="INNER MEMBRANE ABC TRANSPORTER PERMEASE PROTEIN YDCV"/>
    <property type="match status" value="1"/>
</dbReference>
<keyword evidence="12" id="KW-1185">Reference proteome</keyword>
<feature type="transmembrane region" description="Helical" evidence="8">
    <location>
        <begin position="284"/>
        <end position="311"/>
    </location>
</feature>
<feature type="transmembrane region" description="Helical" evidence="8">
    <location>
        <begin position="442"/>
        <end position="464"/>
    </location>
</feature>
<feature type="transmembrane region" description="Helical" evidence="8">
    <location>
        <begin position="500"/>
        <end position="520"/>
    </location>
</feature>
<comment type="caution">
    <text evidence="11">The sequence shown here is derived from an EMBL/GenBank/DDBJ whole genome shotgun (WGS) entry which is preliminary data.</text>
</comment>
<dbReference type="GO" id="GO:0055085">
    <property type="term" value="P:transmembrane transport"/>
    <property type="evidence" value="ECO:0007669"/>
    <property type="project" value="InterPro"/>
</dbReference>
<sequence length="528" mass="54925">MTATERTRGAPGPALERGGPGRSASLPPLLVALAALTALLALLPLTYVLVRALENGLPAAADILLRERTLRLILRSLGLAATVTGACLVIGVGMAWLVARTRLPGRRAWALLATLPLAIPSYVAAFVWIAAFPGLRGFAGAAIVLTLCCFPYVFLPVAAALERADRDQEEVARSLGRGPAAVFFTVTLRQVQPAAAAGALLVALYVLSDFGSVSIMRFDAFTRVIHTSYTASFDRTPAAVLSVVLVSVTLLILWGEARARGRARFSRVGSGATRVRPPARLGAWTVPALGACAALAALTLGFPIVSLAYWVTIGSSAGLDLPLLGTTAATTLGVSAGGALLAVFLALPVGVLAARHPGRIPRLLERATWMGYSLPGIVVALALVFLSVRYAYPLYQQTPLLVFAYALLFLPAAVGAVRSAVGQSPPGLEEVARSLGSSPGRAFTRVTLPLAAPGVAAGAALVFLTCMKELPATLMLRPTGMETIATRLWAHTEIGAYGAAAPYAVLLIVLAAVPAFLLGYKVNGFGDR</sequence>
<evidence type="ECO:0000256" key="2">
    <source>
        <dbReference type="ARBA" id="ARBA00022448"/>
    </source>
</evidence>
<feature type="transmembrane region" description="Helical" evidence="8">
    <location>
        <begin position="137"/>
        <end position="161"/>
    </location>
</feature>
<evidence type="ECO:0000256" key="9">
    <source>
        <dbReference type="SAM" id="MobiDB-lite"/>
    </source>
</evidence>
<name>A0A7W9YLU4_9ACTN</name>
<dbReference type="SUPFAM" id="SSF161098">
    <property type="entry name" value="MetI-like"/>
    <property type="match status" value="2"/>
</dbReference>
<feature type="domain" description="ABC transmembrane type-1" evidence="10">
    <location>
        <begin position="73"/>
        <end position="254"/>
    </location>
</feature>
<evidence type="ECO:0000256" key="5">
    <source>
        <dbReference type="ARBA" id="ARBA00022692"/>
    </source>
</evidence>
<dbReference type="PANTHER" id="PTHR43357:SF3">
    <property type="entry name" value="FE(3+)-TRANSPORT SYSTEM PERMEASE PROTEIN FBPB 2"/>
    <property type="match status" value="1"/>
</dbReference>
<gene>
    <name evidence="11" type="ORF">HNR23_004420</name>
</gene>
<dbReference type="EMBL" id="JACHDS010000001">
    <property type="protein sequence ID" value="MBB6174360.1"/>
    <property type="molecule type" value="Genomic_DNA"/>
</dbReference>
<dbReference type="AlphaFoldDB" id="A0A7W9YLU4"/>
<proteinExistence type="inferred from homology"/>
<dbReference type="InterPro" id="IPR000515">
    <property type="entry name" value="MetI-like"/>
</dbReference>
<dbReference type="PROSITE" id="PS50928">
    <property type="entry name" value="ABC_TM1"/>
    <property type="match status" value="2"/>
</dbReference>
<feature type="transmembrane region" description="Helical" evidence="8">
    <location>
        <begin position="73"/>
        <end position="97"/>
    </location>
</feature>
<dbReference type="Proteomes" id="UP000546642">
    <property type="component" value="Unassembled WGS sequence"/>
</dbReference>
<keyword evidence="2 8" id="KW-0813">Transport</keyword>
<evidence type="ECO:0000313" key="12">
    <source>
        <dbReference type="Proteomes" id="UP000546642"/>
    </source>
</evidence>
<evidence type="ECO:0000256" key="1">
    <source>
        <dbReference type="ARBA" id="ARBA00004429"/>
    </source>
</evidence>
<feature type="transmembrane region" description="Helical" evidence="8">
    <location>
        <begin position="238"/>
        <end position="257"/>
    </location>
</feature>
<keyword evidence="6 8" id="KW-1133">Transmembrane helix</keyword>